<organism evidence="8 9">
    <name type="scientific">Pseudomonas syringae pv. apii</name>
    <dbReference type="NCBI Taxonomy" id="81036"/>
    <lineage>
        <taxon>Bacteria</taxon>
        <taxon>Pseudomonadati</taxon>
        <taxon>Pseudomonadota</taxon>
        <taxon>Gammaproteobacteria</taxon>
        <taxon>Pseudomonadales</taxon>
        <taxon>Pseudomonadaceae</taxon>
        <taxon>Pseudomonas</taxon>
    </lineage>
</organism>
<accession>A0A3M5WFC2</accession>
<keyword evidence="5" id="KW-0175">Coiled coil</keyword>
<dbReference type="GO" id="GO:0009395">
    <property type="term" value="P:phospholipid catabolic process"/>
    <property type="evidence" value="ECO:0007669"/>
    <property type="project" value="TreeGrafter"/>
</dbReference>
<reference evidence="8 9" key="1">
    <citation type="submission" date="2018-08" db="EMBL/GenBank/DDBJ databases">
        <title>Recombination of ecologically and evolutionarily significant loci maintains genetic cohesion in the Pseudomonas syringae species complex.</title>
        <authorList>
            <person name="Dillon M."/>
            <person name="Thakur S."/>
            <person name="Almeida R.N.D."/>
            <person name="Weir B.S."/>
            <person name="Guttman D.S."/>
        </authorList>
    </citation>
    <scope>NUCLEOTIDE SEQUENCE [LARGE SCALE GENOMIC DNA]</scope>
    <source>
        <strain evidence="8 9">ICMP 11947</strain>
    </source>
</reference>
<feature type="region of interest" description="Disordered" evidence="6">
    <location>
        <begin position="649"/>
        <end position="676"/>
    </location>
</feature>
<gene>
    <name evidence="8" type="ORF">ALP23_200013</name>
</gene>
<keyword evidence="4" id="KW-0443">Lipid metabolism</keyword>
<evidence type="ECO:0000256" key="5">
    <source>
        <dbReference type="SAM" id="Coils"/>
    </source>
</evidence>
<evidence type="ECO:0000256" key="1">
    <source>
        <dbReference type="ARBA" id="ARBA00000798"/>
    </source>
</evidence>
<evidence type="ECO:0000313" key="8">
    <source>
        <dbReference type="EMBL" id="RMU69236.1"/>
    </source>
</evidence>
<sequence>MTTPVITTPVATSKNMSCNINMPWFLHNTEYYPREATFEPLVNGERAFGAVYDAIMVAKKSVEIVCWGFQPSMYFKRGDKSSMCIGKLLAIKAQAGIQVRIICWSDSLHMGQFLENTTPGDNVSNWIPGLDDFFHANSVTKELGLDSVNKKLEERRAQAEQNRDKEQIQIDKMWYRQVRLAYTGAETGPIQLGQRFFHVMMWGTDESLKIKNLEFVTRDFSVTDRVEIAWQLQMRALDQDRSKTNKVVSTGAMFVAPSHHQKMVLIDYEVPDIAVGFVMGHNSLDAYWDKDDHSATRMPAHEGRNGATPRQDISSRVTGPILEYLNHNFTEAWLRETGVDLLTPRQHIANQLKARDGFGPKMMAQVLRTQPQEDKRDIREMYIKAAGNANSFMYIENQYFRWPPLAEKIKENVRRQFADGRSLIEHGPLYLFVVTNSSEEGMGDGTINTYRMLRQLGRPELMPNVARLERNKELEAQVAQAKERYDTAKGKITIIEGTYGNSFNPAMSKLWESQRKAAAAAEAEYRELKAKLPAASVKTVEKVEIEGLEVLICTLVAPDSPPEEWMDVYIHSKLMIIDDVFTTLGSSNINTRSMEVDSELNICVEDPAVTKPLRKHLWGIHSNGKGSGDDIGEAFDIWTETAVYNSALRQKTKDKASPTASLTEFRRESASRTNKD</sequence>
<dbReference type="GO" id="GO:0004630">
    <property type="term" value="F:phospholipase D activity"/>
    <property type="evidence" value="ECO:0007669"/>
    <property type="project" value="UniProtKB-EC"/>
</dbReference>
<evidence type="ECO:0000313" key="9">
    <source>
        <dbReference type="Proteomes" id="UP000271152"/>
    </source>
</evidence>
<dbReference type="EMBL" id="RBUG01000125">
    <property type="protein sequence ID" value="RMU69236.1"/>
    <property type="molecule type" value="Genomic_DNA"/>
</dbReference>
<evidence type="ECO:0000256" key="2">
    <source>
        <dbReference type="ARBA" id="ARBA00022737"/>
    </source>
</evidence>
<dbReference type="Pfam" id="PF13091">
    <property type="entry name" value="PLDc_2"/>
    <property type="match status" value="1"/>
</dbReference>
<evidence type="ECO:0000256" key="3">
    <source>
        <dbReference type="ARBA" id="ARBA00022801"/>
    </source>
</evidence>
<dbReference type="PROSITE" id="PS50035">
    <property type="entry name" value="PLD"/>
    <property type="match status" value="1"/>
</dbReference>
<keyword evidence="2" id="KW-0677">Repeat</keyword>
<feature type="domain" description="PLD phosphodiesterase" evidence="7">
    <location>
        <begin position="566"/>
        <end position="593"/>
    </location>
</feature>
<comment type="caution">
    <text evidence="8">The sequence shown here is derived from an EMBL/GenBank/DDBJ whole genome shotgun (WGS) entry which is preliminary data.</text>
</comment>
<dbReference type="InterPro" id="IPR015679">
    <property type="entry name" value="PLipase_D_fam"/>
</dbReference>
<keyword evidence="3" id="KW-0378">Hydrolase</keyword>
<dbReference type="InterPro" id="IPR001736">
    <property type="entry name" value="PLipase_D/transphosphatidylase"/>
</dbReference>
<dbReference type="AlphaFoldDB" id="A0A3M5WFC2"/>
<feature type="coiled-coil region" evidence="5">
    <location>
        <begin position="464"/>
        <end position="538"/>
    </location>
</feature>
<dbReference type="Proteomes" id="UP000271152">
    <property type="component" value="Unassembled WGS sequence"/>
</dbReference>
<feature type="compositionally biased region" description="Basic and acidic residues" evidence="6">
    <location>
        <begin position="664"/>
        <end position="676"/>
    </location>
</feature>
<dbReference type="PANTHER" id="PTHR18896">
    <property type="entry name" value="PHOSPHOLIPASE D"/>
    <property type="match status" value="1"/>
</dbReference>
<dbReference type="SMART" id="SM00155">
    <property type="entry name" value="PLDc"/>
    <property type="match status" value="2"/>
</dbReference>
<proteinExistence type="predicted"/>
<dbReference type="PANTHER" id="PTHR18896:SF76">
    <property type="entry name" value="PHOSPHOLIPASE"/>
    <property type="match status" value="1"/>
</dbReference>
<name>A0A3M5WFC2_9PSED</name>
<evidence type="ECO:0000259" key="7">
    <source>
        <dbReference type="PROSITE" id="PS50035"/>
    </source>
</evidence>
<dbReference type="Gene3D" id="3.30.870.10">
    <property type="entry name" value="Endonuclease Chain A"/>
    <property type="match status" value="2"/>
</dbReference>
<dbReference type="SUPFAM" id="SSF56024">
    <property type="entry name" value="Phospholipase D/nuclease"/>
    <property type="match status" value="2"/>
</dbReference>
<comment type="catalytic activity">
    <reaction evidence="1">
        <text>a 1,2-diacyl-sn-glycero-3-phosphocholine + H2O = a 1,2-diacyl-sn-glycero-3-phosphate + choline + H(+)</text>
        <dbReference type="Rhea" id="RHEA:14445"/>
        <dbReference type="ChEBI" id="CHEBI:15354"/>
        <dbReference type="ChEBI" id="CHEBI:15377"/>
        <dbReference type="ChEBI" id="CHEBI:15378"/>
        <dbReference type="ChEBI" id="CHEBI:57643"/>
        <dbReference type="ChEBI" id="CHEBI:58608"/>
        <dbReference type="EC" id="3.1.4.4"/>
    </reaction>
</comment>
<evidence type="ECO:0000256" key="6">
    <source>
        <dbReference type="SAM" id="MobiDB-lite"/>
    </source>
</evidence>
<dbReference type="RefSeq" id="WP_032657311.1">
    <property type="nucleotide sequence ID" value="NZ_RBUG01000125.1"/>
</dbReference>
<protein>
    <recommendedName>
        <fullName evidence="7">PLD phosphodiesterase domain-containing protein</fullName>
    </recommendedName>
</protein>
<dbReference type="InterPro" id="IPR025202">
    <property type="entry name" value="PLD-like_dom"/>
</dbReference>
<evidence type="ECO:0000256" key="4">
    <source>
        <dbReference type="ARBA" id="ARBA00023098"/>
    </source>
</evidence>